<feature type="chain" id="PRO_5011020393" description="Cytochrome c-type biogenesis protein" evidence="9">
    <location>
        <begin position="21"/>
        <end position="157"/>
    </location>
</feature>
<dbReference type="eggNOG" id="COG3088">
    <property type="taxonomic scope" value="Bacteria"/>
</dbReference>
<protein>
    <recommendedName>
        <fullName evidence="9">Cytochrome c-type biogenesis protein</fullName>
    </recommendedName>
</protein>
<dbReference type="GO" id="GO:0046872">
    <property type="term" value="F:metal ion binding"/>
    <property type="evidence" value="ECO:0007669"/>
    <property type="project" value="UniProtKB-KW"/>
</dbReference>
<evidence type="ECO:0000256" key="9">
    <source>
        <dbReference type="RuleBase" id="RU364112"/>
    </source>
</evidence>
<dbReference type="FunFam" id="1.10.8.640:FF:000001">
    <property type="entry name" value="Cytochrome c-type biogenesis protein"/>
    <property type="match status" value="1"/>
</dbReference>
<dbReference type="GO" id="GO:0017004">
    <property type="term" value="P:cytochrome complex assembly"/>
    <property type="evidence" value="ECO:0007669"/>
    <property type="project" value="UniProtKB-KW"/>
</dbReference>
<dbReference type="OrthoDB" id="9804975at2"/>
<keyword evidence="12" id="KW-1185">Reference proteome</keyword>
<feature type="transmembrane region" description="Helical" evidence="9">
    <location>
        <begin position="105"/>
        <end position="126"/>
    </location>
</feature>
<feature type="domain" description="CcmH/CycL/Ccl2/NrfF N-terminal" evidence="10">
    <location>
        <begin position="9"/>
        <end position="150"/>
    </location>
</feature>
<dbReference type="Gene3D" id="1.10.8.640">
    <property type="entry name" value="Cytochrome C biogenesis protein"/>
    <property type="match status" value="1"/>
</dbReference>
<evidence type="ECO:0000313" key="11">
    <source>
        <dbReference type="EMBL" id="ABS62565.1"/>
    </source>
</evidence>
<dbReference type="CDD" id="cd16378">
    <property type="entry name" value="CcmH_N"/>
    <property type="match status" value="1"/>
</dbReference>
<keyword evidence="9" id="KW-0812">Transmembrane</keyword>
<keyword evidence="6 9" id="KW-0408">Iron</keyword>
<evidence type="ECO:0000256" key="5">
    <source>
        <dbReference type="ARBA" id="ARBA00022748"/>
    </source>
</evidence>
<comment type="similarity">
    <text evidence="1 9">Belongs to the CcmH/CycL/Ccl2/NrfF family.</text>
</comment>
<dbReference type="HOGENOM" id="CLU_107187_2_0_5"/>
<evidence type="ECO:0000256" key="1">
    <source>
        <dbReference type="ARBA" id="ARBA00010342"/>
    </source>
</evidence>
<keyword evidence="9" id="KW-1133">Transmembrane helix</keyword>
<evidence type="ECO:0000256" key="8">
    <source>
        <dbReference type="ARBA" id="ARBA00060491"/>
    </source>
</evidence>
<evidence type="ECO:0000256" key="3">
    <source>
        <dbReference type="ARBA" id="ARBA00022723"/>
    </source>
</evidence>
<gene>
    <name evidence="11" type="ordered locus">Plav_0942</name>
</gene>
<comment type="function">
    <text evidence="7">Required for the biogenesis of c-type cytochromes. Possible subunit of a heme lyase.</text>
</comment>
<feature type="signal peptide" evidence="9">
    <location>
        <begin position="1"/>
        <end position="20"/>
    </location>
</feature>
<dbReference type="STRING" id="402881.Plav_0942"/>
<evidence type="ECO:0000256" key="7">
    <source>
        <dbReference type="ARBA" id="ARBA00037230"/>
    </source>
</evidence>
<keyword evidence="5" id="KW-0201">Cytochrome c-type biogenesis</keyword>
<name>A7HRN2_PARL1</name>
<evidence type="ECO:0000256" key="4">
    <source>
        <dbReference type="ARBA" id="ARBA00022729"/>
    </source>
</evidence>
<dbReference type="GO" id="GO:0005886">
    <property type="term" value="C:plasma membrane"/>
    <property type="evidence" value="ECO:0007669"/>
    <property type="project" value="TreeGrafter"/>
</dbReference>
<keyword evidence="2 9" id="KW-0349">Heme</keyword>
<keyword evidence="3 9" id="KW-0479">Metal-binding</keyword>
<evidence type="ECO:0000313" key="12">
    <source>
        <dbReference type="Proteomes" id="UP000006377"/>
    </source>
</evidence>
<dbReference type="InterPro" id="IPR051263">
    <property type="entry name" value="C-type_cytochrome_biogenesis"/>
</dbReference>
<dbReference type="Pfam" id="PF03918">
    <property type="entry name" value="CcmH"/>
    <property type="match status" value="1"/>
</dbReference>
<dbReference type="Proteomes" id="UP000006377">
    <property type="component" value="Chromosome"/>
</dbReference>
<accession>A7HRN2</accession>
<keyword evidence="9" id="KW-0472">Membrane</keyword>
<dbReference type="EMBL" id="CP000774">
    <property type="protein sequence ID" value="ABS62565.1"/>
    <property type="molecule type" value="Genomic_DNA"/>
</dbReference>
<sequence length="157" mass="17445">MFRWVTVLFLVLALAAPAHAAIDPGERLADPALEARARDLSKELRCLVCQNQSIDDSDAELAQDLRRLVRQRLAAGDSNAEVLDYVVERYGEFVLMTPRFKPSTWVLWLGPLSVLLVGGGTVFLVLHRHRGRRADPALTSEEAARVAALMDERKLNG</sequence>
<reference evidence="11 12" key="1">
    <citation type="journal article" date="2011" name="Stand. Genomic Sci.">
        <title>Complete genome sequence of Parvibaculum lavamentivorans type strain (DS-1(T)).</title>
        <authorList>
            <person name="Schleheck D."/>
            <person name="Weiss M."/>
            <person name="Pitluck S."/>
            <person name="Bruce D."/>
            <person name="Land M.L."/>
            <person name="Han S."/>
            <person name="Saunders E."/>
            <person name="Tapia R."/>
            <person name="Detter C."/>
            <person name="Brettin T."/>
            <person name="Han J."/>
            <person name="Woyke T."/>
            <person name="Goodwin L."/>
            <person name="Pennacchio L."/>
            <person name="Nolan M."/>
            <person name="Cook A.M."/>
            <person name="Kjelleberg S."/>
            <person name="Thomas T."/>
        </authorList>
    </citation>
    <scope>NUCLEOTIDE SEQUENCE [LARGE SCALE GENOMIC DNA]</scope>
    <source>
        <strain evidence="12">DS-1 / DSM 13023 / NCIMB 13966</strain>
    </source>
</reference>
<evidence type="ECO:0000259" key="10">
    <source>
        <dbReference type="Pfam" id="PF03918"/>
    </source>
</evidence>
<dbReference type="KEGG" id="pla:Plav_0942"/>
<evidence type="ECO:0000256" key="2">
    <source>
        <dbReference type="ARBA" id="ARBA00022617"/>
    </source>
</evidence>
<dbReference type="InterPro" id="IPR038297">
    <property type="entry name" value="CcmH/CycL/NrfF/Ccl2_sf"/>
</dbReference>
<keyword evidence="4 9" id="KW-0732">Signal</keyword>
<comment type="subcellular location">
    <subcellularLocation>
        <location evidence="8">Membrane</location>
        <topology evidence="8">Single-pass membrane protein</topology>
        <orientation evidence="8">Periplasmic side</orientation>
    </subcellularLocation>
</comment>
<evidence type="ECO:0000256" key="6">
    <source>
        <dbReference type="ARBA" id="ARBA00023004"/>
    </source>
</evidence>
<organism evidence="11 12">
    <name type="scientific">Parvibaculum lavamentivorans (strain DS-1 / DSM 13023 / NCIMB 13966)</name>
    <dbReference type="NCBI Taxonomy" id="402881"/>
    <lineage>
        <taxon>Bacteria</taxon>
        <taxon>Pseudomonadati</taxon>
        <taxon>Pseudomonadota</taxon>
        <taxon>Alphaproteobacteria</taxon>
        <taxon>Hyphomicrobiales</taxon>
        <taxon>Parvibaculaceae</taxon>
        <taxon>Parvibaculum</taxon>
    </lineage>
</organism>
<dbReference type="InterPro" id="IPR005616">
    <property type="entry name" value="CcmH/CycL/Ccl2/NrfF_N"/>
</dbReference>
<dbReference type="PANTHER" id="PTHR47870:SF1">
    <property type="entry name" value="CYTOCHROME C-TYPE BIOGENESIS PROTEIN CCMH"/>
    <property type="match status" value="1"/>
</dbReference>
<dbReference type="PANTHER" id="PTHR47870">
    <property type="entry name" value="CYTOCHROME C-TYPE BIOGENESIS PROTEIN CCMH"/>
    <property type="match status" value="1"/>
</dbReference>
<dbReference type="AlphaFoldDB" id="A7HRN2"/>
<proteinExistence type="inferred from homology"/>
<dbReference type="RefSeq" id="WP_012109819.1">
    <property type="nucleotide sequence ID" value="NC_009719.1"/>
</dbReference>